<dbReference type="NCBIfam" id="NF008727">
    <property type="entry name" value="PRK11730.1"/>
    <property type="match status" value="1"/>
</dbReference>
<dbReference type="Gene3D" id="1.10.1040.50">
    <property type="match status" value="1"/>
</dbReference>
<dbReference type="Pfam" id="PF00378">
    <property type="entry name" value="ECH_1"/>
    <property type="match status" value="1"/>
</dbReference>
<evidence type="ECO:0000256" key="5">
    <source>
        <dbReference type="ARBA" id="ARBA00022832"/>
    </source>
</evidence>
<evidence type="ECO:0000256" key="11">
    <source>
        <dbReference type="ARBA" id="ARBA00023268"/>
    </source>
</evidence>
<keyword evidence="11" id="KW-0511">Multifunctional enzyme</keyword>
<sequence>MLYTGKTLSLQALSNGQVELVLDAQGAAVNALNSVMVTELREAVQLLAQASNVTGLLVSSAKSAFVVGADVTEFQGFFAHSDAELTQWLLDTQAVFSQLENLPFPTVAAVNGLALGGGFELALACDLRVLNAKGKVGLPEVTLGLCPGWGGTVRLSRLIGVDNALAWALTGKPTAAAKALEQGAVDRVAAEGQLRETALAVLQAALVGELDYQAKRQQKQARVTLTADALAALHTSQTAKLDKNYPAPAQIAGMICQHARLPFAEALQVEAECFTRLARTDAASSLLGLFFNDQVLKKKTKAWRKQAAPVKQSAVLGAGIMGGGVAYQSALFGIPMLMKDINEAALNLGSTTIQKLLDRQVQKGAMSAEKEAAVLAAVKPTLDYSDFASVDLVVEAVVENPAIKQRVLAEVEGLVAADAVLTSNTSTISISSLAEGLARPAQFCGMHFFNPVPQMPLVEIIRGKLSSDATIARAVAYADAMGKSPIVVNDCPGFLVNRILFPYFNGFNRLLKDGVDFQRIDQVMEKFGWPMGPAYLADVVGLDTMVHADEVMQAGFPERMGHDGETVIGALRAADCLGQKNGKGFYEYGVDEQGKRFKRPTALAKILNAVNADSDVTDQDIIDRMMIPLCTEAVRCLDDGIVDTAAEVDMGLILGLGFPRFRGGALRYLDTVGLAAFADSVSAHAVHGGLYTLPAGVKARLASASSFY</sequence>
<proteinExistence type="inferred from homology"/>
<accession>A0ABY9MSZ0</accession>
<comment type="pathway">
    <text evidence="1">Lipid metabolism; fatty acid beta-oxidation.</text>
</comment>
<protein>
    <recommendedName>
        <fullName evidence="4">enoyl-CoA hydratase</fullName>
        <ecNumber evidence="4">4.2.1.17</ecNumber>
    </recommendedName>
</protein>
<dbReference type="EMBL" id="CP133218">
    <property type="protein sequence ID" value="WML91769.1"/>
    <property type="molecule type" value="Genomic_DNA"/>
</dbReference>
<gene>
    <name evidence="16" type="primary">fadB</name>
    <name evidence="16" type="ORF">RCF98_05380</name>
</gene>
<keyword evidence="17" id="KW-1185">Reference proteome</keyword>
<evidence type="ECO:0000256" key="7">
    <source>
        <dbReference type="ARBA" id="ARBA00023002"/>
    </source>
</evidence>
<evidence type="ECO:0000256" key="10">
    <source>
        <dbReference type="ARBA" id="ARBA00023239"/>
    </source>
</evidence>
<dbReference type="PROSITE" id="PS00067">
    <property type="entry name" value="3HCDH"/>
    <property type="match status" value="1"/>
</dbReference>
<dbReference type="CDD" id="cd06558">
    <property type="entry name" value="crotonase-like"/>
    <property type="match status" value="1"/>
</dbReference>
<evidence type="ECO:0000256" key="6">
    <source>
        <dbReference type="ARBA" id="ARBA00022963"/>
    </source>
</evidence>
<dbReference type="PANTHER" id="PTHR43612:SF3">
    <property type="entry name" value="TRIFUNCTIONAL ENZYME SUBUNIT ALPHA, MITOCHONDRIAL"/>
    <property type="match status" value="1"/>
</dbReference>
<keyword evidence="10" id="KW-0456">Lyase</keyword>
<dbReference type="SUPFAM" id="SSF48179">
    <property type="entry name" value="6-phosphogluconate dehydrogenase C-terminal domain-like"/>
    <property type="match status" value="2"/>
</dbReference>
<dbReference type="InterPro" id="IPR008927">
    <property type="entry name" value="6-PGluconate_DH-like_C_sf"/>
</dbReference>
<evidence type="ECO:0000259" key="15">
    <source>
        <dbReference type="Pfam" id="PF02737"/>
    </source>
</evidence>
<feature type="domain" description="3-hydroxyacyl-CoA dehydrogenase C-terminal" evidence="14">
    <location>
        <begin position="493"/>
        <end position="588"/>
    </location>
</feature>
<dbReference type="PANTHER" id="PTHR43612">
    <property type="entry name" value="TRIFUNCTIONAL ENZYME SUBUNIT ALPHA"/>
    <property type="match status" value="1"/>
</dbReference>
<dbReference type="InterPro" id="IPR001753">
    <property type="entry name" value="Enoyl-CoA_hydra/iso"/>
</dbReference>
<comment type="similarity">
    <text evidence="2">In the central section; belongs to the 3-hydroxyacyl-CoA dehydrogenase family.</text>
</comment>
<dbReference type="SUPFAM" id="SSF51735">
    <property type="entry name" value="NAD(P)-binding Rossmann-fold domains"/>
    <property type="match status" value="1"/>
</dbReference>
<evidence type="ECO:0000256" key="9">
    <source>
        <dbReference type="ARBA" id="ARBA00023098"/>
    </source>
</evidence>
<evidence type="ECO:0000256" key="2">
    <source>
        <dbReference type="ARBA" id="ARBA00007005"/>
    </source>
</evidence>
<reference evidence="16 17" key="1">
    <citation type="submission" date="2023-08" db="EMBL/GenBank/DDBJ databases">
        <title>New molecular markers tilS and rpoB for phylogenetic and monitoring studies of the genus Thiothrix biodiversity.</title>
        <authorList>
            <person name="Ravin N.V."/>
            <person name="Smolyakov D."/>
            <person name="Markov N.D."/>
            <person name="Beletsky A.V."/>
            <person name="Mardanov A.V."/>
            <person name="Rudenko T.S."/>
            <person name="Grabovich M.Y."/>
        </authorList>
    </citation>
    <scope>NUCLEOTIDE SEQUENCE [LARGE SCALE GENOMIC DNA]</scope>
    <source>
        <strain evidence="16 17">MK1</strain>
    </source>
</reference>
<dbReference type="InterPro" id="IPR029045">
    <property type="entry name" value="ClpP/crotonase-like_dom_sf"/>
</dbReference>
<evidence type="ECO:0000256" key="12">
    <source>
        <dbReference type="ARBA" id="ARBA00049556"/>
    </source>
</evidence>
<evidence type="ECO:0000256" key="8">
    <source>
        <dbReference type="ARBA" id="ARBA00023027"/>
    </source>
</evidence>
<dbReference type="Proteomes" id="UP001236657">
    <property type="component" value="Chromosome"/>
</dbReference>
<feature type="domain" description="3-hydroxyacyl-CoA dehydrogenase NAD binding" evidence="15">
    <location>
        <begin position="314"/>
        <end position="491"/>
    </location>
</feature>
<dbReference type="PROSITE" id="PS00166">
    <property type="entry name" value="ENOYL_COA_HYDRATASE"/>
    <property type="match status" value="1"/>
</dbReference>
<dbReference type="Gene3D" id="3.90.226.10">
    <property type="entry name" value="2-enoyl-CoA Hydratase, Chain A, domain 1"/>
    <property type="match status" value="1"/>
</dbReference>
<dbReference type="InterPro" id="IPR006176">
    <property type="entry name" value="3-OHacyl-CoA_DH_NAD-bd"/>
</dbReference>
<keyword evidence="8" id="KW-0520">NAD</keyword>
<keyword evidence="9" id="KW-0443">Lipid metabolism</keyword>
<dbReference type="InterPro" id="IPR018376">
    <property type="entry name" value="Enoyl-CoA_hyd/isom_CS"/>
</dbReference>
<dbReference type="InterPro" id="IPR036291">
    <property type="entry name" value="NAD(P)-bd_dom_sf"/>
</dbReference>
<dbReference type="Gene3D" id="3.40.50.720">
    <property type="entry name" value="NAD(P)-binding Rossmann-like Domain"/>
    <property type="match status" value="1"/>
</dbReference>
<keyword evidence="7" id="KW-0560">Oxidoreductase</keyword>
<comment type="similarity">
    <text evidence="13">Belongs to the enoyl-CoA hydratase/isomerase family.</text>
</comment>
<evidence type="ECO:0000256" key="3">
    <source>
        <dbReference type="ARBA" id="ARBA00008750"/>
    </source>
</evidence>
<name>A0ABY9MSZ0_9GAMM</name>
<dbReference type="SUPFAM" id="SSF52096">
    <property type="entry name" value="ClpP/crotonase"/>
    <property type="match status" value="1"/>
</dbReference>
<evidence type="ECO:0000259" key="14">
    <source>
        <dbReference type="Pfam" id="PF00725"/>
    </source>
</evidence>
<dbReference type="InterPro" id="IPR050136">
    <property type="entry name" value="FA_oxidation_alpha_subunit"/>
</dbReference>
<keyword evidence="5" id="KW-0276">Fatty acid metabolism</keyword>
<evidence type="ECO:0000256" key="4">
    <source>
        <dbReference type="ARBA" id="ARBA00012076"/>
    </source>
</evidence>
<keyword evidence="6" id="KW-0442">Lipid degradation</keyword>
<evidence type="ECO:0000256" key="1">
    <source>
        <dbReference type="ARBA" id="ARBA00005005"/>
    </source>
</evidence>
<evidence type="ECO:0000313" key="17">
    <source>
        <dbReference type="Proteomes" id="UP001236657"/>
    </source>
</evidence>
<evidence type="ECO:0000313" key="16">
    <source>
        <dbReference type="EMBL" id="WML91769.1"/>
    </source>
</evidence>
<dbReference type="Pfam" id="PF00725">
    <property type="entry name" value="3HCDH"/>
    <property type="match status" value="1"/>
</dbReference>
<dbReference type="Pfam" id="PF02737">
    <property type="entry name" value="3HCDH_N"/>
    <property type="match status" value="1"/>
</dbReference>
<dbReference type="InterPro" id="IPR006180">
    <property type="entry name" value="3-OHacyl-CoA_DH_CS"/>
</dbReference>
<dbReference type="EC" id="4.2.1.17" evidence="4"/>
<comment type="similarity">
    <text evidence="3">In the N-terminal section; belongs to the enoyl-CoA hydratase/isomerase family.</text>
</comment>
<dbReference type="InterPro" id="IPR006108">
    <property type="entry name" value="3HC_DH_C"/>
</dbReference>
<evidence type="ECO:0000256" key="13">
    <source>
        <dbReference type="RuleBase" id="RU003707"/>
    </source>
</evidence>
<organism evidence="16 17">
    <name type="scientific">Thiothrix lacustris</name>
    <dbReference type="NCBI Taxonomy" id="525917"/>
    <lineage>
        <taxon>Bacteria</taxon>
        <taxon>Pseudomonadati</taxon>
        <taxon>Pseudomonadota</taxon>
        <taxon>Gammaproteobacteria</taxon>
        <taxon>Thiotrichales</taxon>
        <taxon>Thiotrichaceae</taxon>
        <taxon>Thiothrix</taxon>
    </lineage>
</organism>
<dbReference type="RefSeq" id="WP_308896678.1">
    <property type="nucleotide sequence ID" value="NZ_CP133218.1"/>
</dbReference>
<comment type="catalytic activity">
    <reaction evidence="12">
        <text>a (3S)-3-hydroxyacyl-CoA + NAD(+) = a 3-oxoacyl-CoA + NADH + H(+)</text>
        <dbReference type="Rhea" id="RHEA:22432"/>
        <dbReference type="ChEBI" id="CHEBI:15378"/>
        <dbReference type="ChEBI" id="CHEBI:57318"/>
        <dbReference type="ChEBI" id="CHEBI:57540"/>
        <dbReference type="ChEBI" id="CHEBI:57945"/>
        <dbReference type="ChEBI" id="CHEBI:90726"/>
        <dbReference type="EC" id="1.1.1.35"/>
    </reaction>
</comment>